<accession>A0A812CPW3</accession>
<keyword evidence="6" id="KW-1133">Transmembrane helix</keyword>
<evidence type="ECO:0000256" key="5">
    <source>
        <dbReference type="SAM" id="MobiDB-lite"/>
    </source>
</evidence>
<dbReference type="InterPro" id="IPR013083">
    <property type="entry name" value="Znf_RING/FYVE/PHD"/>
</dbReference>
<sequence length="310" mass="34428">MPKDRRVPTKNRDLETWLYSDPYESAVAVGNSTKRRKKSTSRVQVKGMEDISCSSNSSLPRNLSENQPSPTTIPDLIPPPGPPPPVSCAKTDTIFAQNPFDDQPLSRGNMQNKQLMSHSQAVGGPPGHSGKVYPPNKSMVFNPANPNAPPIYPCGICHKEVHDSDQAILCESGCNFCHDEEPKTSPNNNTSNISAVVAYLNVFFVSHSYSHSHLTSPSHITIPFFFSFLSFFFFSPPFSFSPHPFLFLPTLFFFSPFPTFLPIPHFFHGYWLSLGVFTGTTPRTLLRSPLFLSPTHTSQSRNSSVYSPTD</sequence>
<feature type="region of interest" description="Disordered" evidence="5">
    <location>
        <begin position="29"/>
        <end position="83"/>
    </location>
</feature>
<dbReference type="OrthoDB" id="270215at2759"/>
<dbReference type="InterPro" id="IPR052475">
    <property type="entry name" value="Wnt_Signal_Transd_Protein"/>
</dbReference>
<feature type="compositionally biased region" description="Polar residues" evidence="5">
    <location>
        <begin position="52"/>
        <end position="67"/>
    </location>
</feature>
<evidence type="ECO:0000256" key="1">
    <source>
        <dbReference type="ARBA" id="ARBA00004123"/>
    </source>
</evidence>
<evidence type="ECO:0000313" key="7">
    <source>
        <dbReference type="EMBL" id="CAE1276355.1"/>
    </source>
</evidence>
<keyword evidence="6" id="KW-0812">Transmembrane</keyword>
<evidence type="ECO:0000256" key="6">
    <source>
        <dbReference type="SAM" id="Phobius"/>
    </source>
</evidence>
<keyword evidence="3" id="KW-0539">Nucleus</keyword>
<comment type="function">
    <text evidence="4">Involved in signal transduction through the Wnt pathway.</text>
</comment>
<evidence type="ECO:0000313" key="8">
    <source>
        <dbReference type="Proteomes" id="UP000597762"/>
    </source>
</evidence>
<keyword evidence="8" id="KW-1185">Reference proteome</keyword>
<feature type="transmembrane region" description="Helical" evidence="6">
    <location>
        <begin position="216"/>
        <end position="234"/>
    </location>
</feature>
<dbReference type="GO" id="GO:0005634">
    <property type="term" value="C:nucleus"/>
    <property type="evidence" value="ECO:0007669"/>
    <property type="project" value="UniProtKB-SubCell"/>
</dbReference>
<reference evidence="7" key="1">
    <citation type="submission" date="2021-01" db="EMBL/GenBank/DDBJ databases">
        <authorList>
            <person name="Li R."/>
            <person name="Bekaert M."/>
        </authorList>
    </citation>
    <scope>NUCLEOTIDE SEQUENCE</scope>
    <source>
        <strain evidence="7">Farmed</strain>
    </source>
</reference>
<name>A0A812CPW3_ACAPH</name>
<dbReference type="AlphaFoldDB" id="A0A812CPW3"/>
<dbReference type="GO" id="GO:0016055">
    <property type="term" value="P:Wnt signaling pathway"/>
    <property type="evidence" value="ECO:0007669"/>
    <property type="project" value="UniProtKB-KW"/>
</dbReference>
<dbReference type="Proteomes" id="UP000597762">
    <property type="component" value="Unassembled WGS sequence"/>
</dbReference>
<keyword evidence="2" id="KW-0879">Wnt signaling pathway</keyword>
<feature type="transmembrane region" description="Helical" evidence="6">
    <location>
        <begin position="193"/>
        <end position="210"/>
    </location>
</feature>
<keyword evidence="6" id="KW-0472">Membrane</keyword>
<evidence type="ECO:0000256" key="2">
    <source>
        <dbReference type="ARBA" id="ARBA00022687"/>
    </source>
</evidence>
<gene>
    <name evidence="7" type="ORF">SPHA_39977</name>
</gene>
<dbReference type="Gene3D" id="3.30.40.10">
    <property type="entry name" value="Zinc/RING finger domain, C3HC4 (zinc finger)"/>
    <property type="match status" value="1"/>
</dbReference>
<dbReference type="PANTHER" id="PTHR23194:SF16">
    <property type="entry name" value="PROTEIN PYGOPUS"/>
    <property type="match status" value="1"/>
</dbReference>
<dbReference type="EMBL" id="CAHIKZ030001879">
    <property type="protein sequence ID" value="CAE1276355.1"/>
    <property type="molecule type" value="Genomic_DNA"/>
</dbReference>
<protein>
    <submittedName>
        <fullName evidence="7">Uncharacterized protein</fullName>
    </submittedName>
</protein>
<dbReference type="PANTHER" id="PTHR23194">
    <property type="entry name" value="PYGOPUS"/>
    <property type="match status" value="1"/>
</dbReference>
<comment type="subcellular location">
    <subcellularLocation>
        <location evidence="1">Nucleus</location>
    </subcellularLocation>
</comment>
<comment type="caution">
    <text evidence="7">The sequence shown here is derived from an EMBL/GenBank/DDBJ whole genome shotgun (WGS) entry which is preliminary data.</text>
</comment>
<evidence type="ECO:0000256" key="3">
    <source>
        <dbReference type="ARBA" id="ARBA00023242"/>
    </source>
</evidence>
<organism evidence="7 8">
    <name type="scientific">Acanthosepion pharaonis</name>
    <name type="common">Pharaoh cuttlefish</name>
    <name type="synonym">Sepia pharaonis</name>
    <dbReference type="NCBI Taxonomy" id="158019"/>
    <lineage>
        <taxon>Eukaryota</taxon>
        <taxon>Metazoa</taxon>
        <taxon>Spiralia</taxon>
        <taxon>Lophotrochozoa</taxon>
        <taxon>Mollusca</taxon>
        <taxon>Cephalopoda</taxon>
        <taxon>Coleoidea</taxon>
        <taxon>Decapodiformes</taxon>
        <taxon>Sepiida</taxon>
        <taxon>Sepiina</taxon>
        <taxon>Sepiidae</taxon>
        <taxon>Acanthosepion</taxon>
    </lineage>
</organism>
<feature type="transmembrane region" description="Helical" evidence="6">
    <location>
        <begin position="246"/>
        <end position="267"/>
    </location>
</feature>
<proteinExistence type="predicted"/>
<evidence type="ECO:0000256" key="4">
    <source>
        <dbReference type="ARBA" id="ARBA00037400"/>
    </source>
</evidence>